<dbReference type="RefSeq" id="WP_258541893.1">
    <property type="nucleotide sequence ID" value="NZ_OU015584.1"/>
</dbReference>
<protein>
    <submittedName>
        <fullName evidence="2">Uncharacterized protein</fullName>
    </submittedName>
</protein>
<organism evidence="2 3">
    <name type="scientific">Parvicella tangerina</name>
    <dbReference type="NCBI Taxonomy" id="2829795"/>
    <lineage>
        <taxon>Bacteria</taxon>
        <taxon>Pseudomonadati</taxon>
        <taxon>Bacteroidota</taxon>
        <taxon>Flavobacteriia</taxon>
        <taxon>Flavobacteriales</taxon>
        <taxon>Parvicellaceae</taxon>
        <taxon>Parvicella</taxon>
    </lineage>
</organism>
<evidence type="ECO:0000313" key="2">
    <source>
        <dbReference type="EMBL" id="CAG5081689.1"/>
    </source>
</evidence>
<feature type="chain" id="PRO_5037655500" evidence="1">
    <location>
        <begin position="20"/>
        <end position="531"/>
    </location>
</feature>
<proteinExistence type="predicted"/>
<name>A0A916NRP2_9FLAO</name>
<sequence length="531" mass="60677">MKKLICTLLLLGVATTNYSQDFFSEANSIKEGKYWVVDQEYRKDLTDTSDIKYELDIYVKAYITDIEKEDKEVKKFTFNYGINYKDYIPEADHRRWPVSYQYHGGHLVTMFPYQGNIYMLSRPFVIDKETPYTSQYNSSKHKHLYISGWLSKKKPKQFKAENGKKYVECPVTLDELKSIVERYIKWRNQSEENQEQKEKDKVAKYTIENKEITDIKLLQEHHLVDHGWQGTDFQFVFGLEATFSDGTVSKTENFGGDGFLDEYIFEVTGAEEDYYLSKKEGYASSIAFQYSPSTEGEDRTCDCIEVTVKSKYTGEVLLTEKVSLPYDYDLTLTIACDQAYWNEVGEHGADLKVKVEEILHSETWETLVLYTIHYEKEYESGVKYARLRPNQKLFIYHNGGKGGNNASGGAEGGRPGTFEVEVADNVQEYHIDHSSSKGPSGEYEAWSDEYETNSSDSSLDDEKSEIIIINNTGKGVCLVQGGTSQTIGSQEDFDCDDDIYYGVMDGNHCKSIKGSKIADADSDCGRTITLE</sequence>
<dbReference type="EMBL" id="OU015584">
    <property type="protein sequence ID" value="CAG5081689.1"/>
    <property type="molecule type" value="Genomic_DNA"/>
</dbReference>
<dbReference type="KEGG" id="ptan:CRYO30217_01703"/>
<gene>
    <name evidence="2" type="ORF">CRYO30217_01703</name>
</gene>
<evidence type="ECO:0000256" key="1">
    <source>
        <dbReference type="SAM" id="SignalP"/>
    </source>
</evidence>
<keyword evidence="1" id="KW-0732">Signal</keyword>
<keyword evidence="3" id="KW-1185">Reference proteome</keyword>
<feature type="signal peptide" evidence="1">
    <location>
        <begin position="1"/>
        <end position="19"/>
    </location>
</feature>
<reference evidence="2" key="1">
    <citation type="submission" date="2021-04" db="EMBL/GenBank/DDBJ databases">
        <authorList>
            <person name="Rodrigo-Torres L."/>
            <person name="Arahal R. D."/>
            <person name="Lucena T."/>
        </authorList>
    </citation>
    <scope>NUCLEOTIDE SEQUENCE</scope>
    <source>
        <strain evidence="2">AS29M-1</strain>
    </source>
</reference>
<dbReference type="Proteomes" id="UP000683507">
    <property type="component" value="Chromosome"/>
</dbReference>
<accession>A0A916NRP2</accession>
<evidence type="ECO:0000313" key="3">
    <source>
        <dbReference type="Proteomes" id="UP000683507"/>
    </source>
</evidence>
<dbReference type="AlphaFoldDB" id="A0A916NRP2"/>